<gene>
    <name evidence="2" type="ORF">K458DRAFT_405340</name>
</gene>
<dbReference type="AlphaFoldDB" id="A0A6G1IZ54"/>
<keyword evidence="3" id="KW-1185">Reference proteome</keyword>
<feature type="region of interest" description="Disordered" evidence="1">
    <location>
        <begin position="101"/>
        <end position="158"/>
    </location>
</feature>
<evidence type="ECO:0000313" key="2">
    <source>
        <dbReference type="EMBL" id="KAF2683220.1"/>
    </source>
</evidence>
<accession>A0A6G1IZ54</accession>
<reference evidence="2" key="1">
    <citation type="journal article" date="2020" name="Stud. Mycol.">
        <title>101 Dothideomycetes genomes: a test case for predicting lifestyles and emergence of pathogens.</title>
        <authorList>
            <person name="Haridas S."/>
            <person name="Albert R."/>
            <person name="Binder M."/>
            <person name="Bloem J."/>
            <person name="Labutti K."/>
            <person name="Salamov A."/>
            <person name="Andreopoulos B."/>
            <person name="Baker S."/>
            <person name="Barry K."/>
            <person name="Bills G."/>
            <person name="Bluhm B."/>
            <person name="Cannon C."/>
            <person name="Castanera R."/>
            <person name="Culley D."/>
            <person name="Daum C."/>
            <person name="Ezra D."/>
            <person name="Gonzalez J."/>
            <person name="Henrissat B."/>
            <person name="Kuo A."/>
            <person name="Liang C."/>
            <person name="Lipzen A."/>
            <person name="Lutzoni F."/>
            <person name="Magnuson J."/>
            <person name="Mondo S."/>
            <person name="Nolan M."/>
            <person name="Ohm R."/>
            <person name="Pangilinan J."/>
            <person name="Park H.-J."/>
            <person name="Ramirez L."/>
            <person name="Alfaro M."/>
            <person name="Sun H."/>
            <person name="Tritt A."/>
            <person name="Yoshinaga Y."/>
            <person name="Zwiers L.-H."/>
            <person name="Turgeon B."/>
            <person name="Goodwin S."/>
            <person name="Spatafora J."/>
            <person name="Crous P."/>
            <person name="Grigoriev I."/>
        </authorList>
    </citation>
    <scope>NUCLEOTIDE SEQUENCE</scope>
    <source>
        <strain evidence="2">CBS 122367</strain>
    </source>
</reference>
<protein>
    <submittedName>
        <fullName evidence="2">Uncharacterized protein</fullName>
    </submittedName>
</protein>
<evidence type="ECO:0000313" key="3">
    <source>
        <dbReference type="Proteomes" id="UP000799291"/>
    </source>
</evidence>
<dbReference type="EMBL" id="MU005585">
    <property type="protein sequence ID" value="KAF2683220.1"/>
    <property type="molecule type" value="Genomic_DNA"/>
</dbReference>
<feature type="region of interest" description="Disordered" evidence="1">
    <location>
        <begin position="1"/>
        <end position="40"/>
    </location>
</feature>
<feature type="compositionally biased region" description="Basic and acidic residues" evidence="1">
    <location>
        <begin position="141"/>
        <end position="150"/>
    </location>
</feature>
<feature type="compositionally biased region" description="Polar residues" evidence="1">
    <location>
        <begin position="101"/>
        <end position="110"/>
    </location>
</feature>
<evidence type="ECO:0000256" key="1">
    <source>
        <dbReference type="SAM" id="MobiDB-lite"/>
    </source>
</evidence>
<dbReference type="Proteomes" id="UP000799291">
    <property type="component" value="Unassembled WGS sequence"/>
</dbReference>
<name>A0A6G1IZ54_9PLEO</name>
<proteinExistence type="predicted"/>
<organism evidence="2 3">
    <name type="scientific">Lentithecium fluviatile CBS 122367</name>
    <dbReference type="NCBI Taxonomy" id="1168545"/>
    <lineage>
        <taxon>Eukaryota</taxon>
        <taxon>Fungi</taxon>
        <taxon>Dikarya</taxon>
        <taxon>Ascomycota</taxon>
        <taxon>Pezizomycotina</taxon>
        <taxon>Dothideomycetes</taxon>
        <taxon>Pleosporomycetidae</taxon>
        <taxon>Pleosporales</taxon>
        <taxon>Massarineae</taxon>
        <taxon>Lentitheciaceae</taxon>
        <taxon>Lentithecium</taxon>
    </lineage>
</organism>
<sequence length="158" mass="17601">MHAHHAACTQHNTTQHQRRPPLSISPSTSELNCTHHGPRTRTRIHIYPLVIQAPTNRQNLTKTHQQGPSTLCDKPHPTPVELIMLAAVDVPTITASTSVSKLAYQTSTHPTPSPQRKPCRPRSPRSRDVPADPEPPSELEPEPKEKRRGDLGGSRIRR</sequence>